<protein>
    <submittedName>
        <fullName evidence="7">UvrD-helicase domain-containing protein</fullName>
    </submittedName>
</protein>
<keyword evidence="1 5" id="KW-0547">Nucleotide-binding</keyword>
<reference evidence="7" key="1">
    <citation type="journal article" date="2023" name="Int. J. Syst. Evol. Microbiol.">
        <title>&lt;i&gt;Holtiella tumoricola&lt;/i&gt; gen. nov. sp. nov., isolated from a human clinical sample.</title>
        <authorList>
            <person name="Allen-Vercoe E."/>
            <person name="Daigneault M.C."/>
            <person name="Vancuren S.J."/>
            <person name="Cochrane K."/>
            <person name="O'Neal L.L."/>
            <person name="Sankaranarayanan K."/>
            <person name="Lawson P.A."/>
        </authorList>
    </citation>
    <scope>NUCLEOTIDE SEQUENCE</scope>
    <source>
        <strain evidence="7">CC70A</strain>
    </source>
</reference>
<sequence length="513" mass="60039">MPVDKETREKVLDCKGNIVISASAGTGKTYTTVARILRDIENNKTFRTFAAITFTRKAAKEIANRLGINRDDGFVGTNDNFVWTEIIQPFMYDVYGRDFKKKINPDYGDANQIETFDEGIEKIRETGFMCKFSDNHKNFAFQLALDILKKSHSASRYMKSKYFRIYIDEYQDSDIDMHSFFIYLCDELKIPLFVVGDIKQSIYGWRGAYCDGFKGLFEKDGFKLFKLWHNFRSNKAIQNYSNIFMESVREQYTRIDFNEEVILYEYNNQNDSCSYIKKWIDESKKCAMLSFSNADAKSWSDYLNQVGMNFVYVPQSPLDDTRLESEHIWIARGIANYIMIKRYSEYDFKDEIPIPDDYKISILKSKLKNISDSIEKKDDFFKASYELYSYLSYNEVTERVKNEVEKLYDTVIDEEYIPSYNSESYLLTSGTIHSSKGLEFSQVIINAGNYNFDNDGIKYLHYVAVSRPEDRLLVLSEQGYYARRYLGYIDEAISDLNKIGYEVVRDDIISLVK</sequence>
<dbReference type="GO" id="GO:0005524">
    <property type="term" value="F:ATP binding"/>
    <property type="evidence" value="ECO:0007669"/>
    <property type="project" value="UniProtKB-UniRule"/>
</dbReference>
<organism evidence="7 8">
    <name type="scientific">Holtiella tumoricola</name>
    <dbReference type="NCBI Taxonomy" id="3018743"/>
    <lineage>
        <taxon>Bacteria</taxon>
        <taxon>Bacillati</taxon>
        <taxon>Bacillota</taxon>
        <taxon>Clostridia</taxon>
        <taxon>Lachnospirales</taxon>
        <taxon>Cellulosilyticaceae</taxon>
        <taxon>Holtiella</taxon>
    </lineage>
</organism>
<dbReference type="Proteomes" id="UP001169242">
    <property type="component" value="Unassembled WGS sequence"/>
</dbReference>
<dbReference type="PANTHER" id="PTHR11070">
    <property type="entry name" value="UVRD / RECB / PCRA DNA HELICASE FAMILY MEMBER"/>
    <property type="match status" value="1"/>
</dbReference>
<dbReference type="RefSeq" id="WP_271011960.1">
    <property type="nucleotide sequence ID" value="NZ_JAQIFT010000040.1"/>
</dbReference>
<dbReference type="InterPro" id="IPR000212">
    <property type="entry name" value="DNA_helicase_UvrD/REP"/>
</dbReference>
<evidence type="ECO:0000256" key="3">
    <source>
        <dbReference type="ARBA" id="ARBA00022806"/>
    </source>
</evidence>
<dbReference type="SUPFAM" id="SSF52540">
    <property type="entry name" value="P-loop containing nucleoside triphosphate hydrolases"/>
    <property type="match status" value="1"/>
</dbReference>
<dbReference type="GO" id="GO:0003677">
    <property type="term" value="F:DNA binding"/>
    <property type="evidence" value="ECO:0007669"/>
    <property type="project" value="InterPro"/>
</dbReference>
<evidence type="ECO:0000256" key="2">
    <source>
        <dbReference type="ARBA" id="ARBA00022801"/>
    </source>
</evidence>
<keyword evidence="4 5" id="KW-0067">ATP-binding</keyword>
<dbReference type="InterPro" id="IPR027417">
    <property type="entry name" value="P-loop_NTPase"/>
</dbReference>
<evidence type="ECO:0000256" key="1">
    <source>
        <dbReference type="ARBA" id="ARBA00022741"/>
    </source>
</evidence>
<feature type="domain" description="UvrD-like helicase ATP-binding" evidence="6">
    <location>
        <begin position="1"/>
        <end position="234"/>
    </location>
</feature>
<evidence type="ECO:0000313" key="8">
    <source>
        <dbReference type="Proteomes" id="UP001169242"/>
    </source>
</evidence>
<dbReference type="PANTHER" id="PTHR11070:SF2">
    <property type="entry name" value="ATP-DEPENDENT DNA HELICASE SRS2"/>
    <property type="match status" value="1"/>
</dbReference>
<dbReference type="GO" id="GO:0043138">
    <property type="term" value="F:3'-5' DNA helicase activity"/>
    <property type="evidence" value="ECO:0007669"/>
    <property type="project" value="TreeGrafter"/>
</dbReference>
<keyword evidence="2 5" id="KW-0378">Hydrolase</keyword>
<gene>
    <name evidence="7" type="ORF">PBV87_08910</name>
</gene>
<name>A0AA42DMV3_9FIRM</name>
<dbReference type="EMBL" id="JAQIFT010000040">
    <property type="protein sequence ID" value="MDA3731593.1"/>
    <property type="molecule type" value="Genomic_DNA"/>
</dbReference>
<keyword evidence="3 5" id="KW-0347">Helicase</keyword>
<dbReference type="Gene3D" id="3.40.50.300">
    <property type="entry name" value="P-loop containing nucleotide triphosphate hydrolases"/>
    <property type="match status" value="2"/>
</dbReference>
<feature type="binding site" evidence="5">
    <location>
        <begin position="22"/>
        <end position="29"/>
    </location>
    <ligand>
        <name>ATP</name>
        <dbReference type="ChEBI" id="CHEBI:30616"/>
    </ligand>
</feature>
<keyword evidence="8" id="KW-1185">Reference proteome</keyword>
<evidence type="ECO:0000313" key="7">
    <source>
        <dbReference type="EMBL" id="MDA3731593.1"/>
    </source>
</evidence>
<dbReference type="Pfam" id="PF13245">
    <property type="entry name" value="AAA_19"/>
    <property type="match status" value="1"/>
</dbReference>
<evidence type="ECO:0000259" key="6">
    <source>
        <dbReference type="PROSITE" id="PS51198"/>
    </source>
</evidence>
<dbReference type="InterPro" id="IPR014016">
    <property type="entry name" value="UvrD-like_ATP-bd"/>
</dbReference>
<proteinExistence type="predicted"/>
<evidence type="ECO:0000256" key="4">
    <source>
        <dbReference type="ARBA" id="ARBA00022840"/>
    </source>
</evidence>
<dbReference type="AlphaFoldDB" id="A0AA42DMV3"/>
<accession>A0AA42DMV3</accession>
<evidence type="ECO:0000256" key="5">
    <source>
        <dbReference type="PROSITE-ProRule" id="PRU00560"/>
    </source>
</evidence>
<dbReference type="GO" id="GO:0000725">
    <property type="term" value="P:recombinational repair"/>
    <property type="evidence" value="ECO:0007669"/>
    <property type="project" value="TreeGrafter"/>
</dbReference>
<comment type="caution">
    <text evidence="7">The sequence shown here is derived from an EMBL/GenBank/DDBJ whole genome shotgun (WGS) entry which is preliminary data.</text>
</comment>
<dbReference type="GO" id="GO:0016787">
    <property type="term" value="F:hydrolase activity"/>
    <property type="evidence" value="ECO:0007669"/>
    <property type="project" value="UniProtKB-UniRule"/>
</dbReference>
<dbReference type="PROSITE" id="PS51198">
    <property type="entry name" value="UVRD_HELICASE_ATP_BIND"/>
    <property type="match status" value="1"/>
</dbReference>